<feature type="compositionally biased region" description="Polar residues" evidence="1">
    <location>
        <begin position="42"/>
        <end position="53"/>
    </location>
</feature>
<feature type="compositionally biased region" description="Low complexity" evidence="1">
    <location>
        <begin position="143"/>
        <end position="153"/>
    </location>
</feature>
<dbReference type="GO" id="GO:0008168">
    <property type="term" value="F:methyltransferase activity"/>
    <property type="evidence" value="ECO:0007669"/>
    <property type="project" value="TreeGrafter"/>
</dbReference>
<dbReference type="AlphaFoldDB" id="A0A9P6F6F7"/>
<evidence type="ECO:0000313" key="2">
    <source>
        <dbReference type="EMBL" id="KAF9543527.1"/>
    </source>
</evidence>
<feature type="compositionally biased region" description="Acidic residues" evidence="1">
    <location>
        <begin position="66"/>
        <end position="75"/>
    </location>
</feature>
<evidence type="ECO:0000256" key="1">
    <source>
        <dbReference type="SAM" id="MobiDB-lite"/>
    </source>
</evidence>
<organism evidence="2 3">
    <name type="scientific">Mortierella hygrophila</name>
    <dbReference type="NCBI Taxonomy" id="979708"/>
    <lineage>
        <taxon>Eukaryota</taxon>
        <taxon>Fungi</taxon>
        <taxon>Fungi incertae sedis</taxon>
        <taxon>Mucoromycota</taxon>
        <taxon>Mortierellomycotina</taxon>
        <taxon>Mortierellomycetes</taxon>
        <taxon>Mortierellales</taxon>
        <taxon>Mortierellaceae</taxon>
        <taxon>Mortierella</taxon>
    </lineage>
</organism>
<name>A0A9P6F6F7_9FUNG</name>
<dbReference type="InterPro" id="IPR029063">
    <property type="entry name" value="SAM-dependent_MTases_sf"/>
</dbReference>
<feature type="compositionally biased region" description="Acidic residues" evidence="1">
    <location>
        <begin position="93"/>
        <end position="104"/>
    </location>
</feature>
<gene>
    <name evidence="2" type="ORF">EC957_000803</name>
</gene>
<feature type="compositionally biased region" description="Low complexity" evidence="1">
    <location>
        <begin position="107"/>
        <end position="120"/>
    </location>
</feature>
<protein>
    <recommendedName>
        <fullName evidence="4">Myb-like domain-containing protein</fullName>
    </recommendedName>
</protein>
<dbReference type="Proteomes" id="UP000723463">
    <property type="component" value="Unassembled WGS sequence"/>
</dbReference>
<dbReference type="GO" id="GO:0005634">
    <property type="term" value="C:nucleus"/>
    <property type="evidence" value="ECO:0007669"/>
    <property type="project" value="TreeGrafter"/>
</dbReference>
<evidence type="ECO:0000313" key="3">
    <source>
        <dbReference type="Proteomes" id="UP000723463"/>
    </source>
</evidence>
<accession>A0A9P6F6F7</accession>
<dbReference type="Gene3D" id="3.40.50.150">
    <property type="entry name" value="Vaccinia Virus protein VP39"/>
    <property type="match status" value="1"/>
</dbReference>
<dbReference type="InterPro" id="IPR007757">
    <property type="entry name" value="MT-A70-like"/>
</dbReference>
<dbReference type="EMBL" id="JAAAXW010000111">
    <property type="protein sequence ID" value="KAF9543527.1"/>
    <property type="molecule type" value="Genomic_DNA"/>
</dbReference>
<dbReference type="SUPFAM" id="SSF53335">
    <property type="entry name" value="S-adenosyl-L-methionine-dependent methyltransferases"/>
    <property type="match status" value="1"/>
</dbReference>
<reference evidence="2" key="1">
    <citation type="journal article" date="2020" name="Fungal Divers.">
        <title>Resolving the Mortierellaceae phylogeny through synthesis of multi-gene phylogenetics and phylogenomics.</title>
        <authorList>
            <person name="Vandepol N."/>
            <person name="Liber J."/>
            <person name="Desiro A."/>
            <person name="Na H."/>
            <person name="Kennedy M."/>
            <person name="Barry K."/>
            <person name="Grigoriev I.V."/>
            <person name="Miller A.N."/>
            <person name="O'Donnell K."/>
            <person name="Stajich J.E."/>
            <person name="Bonito G."/>
        </authorList>
    </citation>
    <scope>NUCLEOTIDE SEQUENCE</scope>
    <source>
        <strain evidence="2">NRRL 2591</strain>
    </source>
</reference>
<dbReference type="PANTHER" id="PTHR12829">
    <property type="entry name" value="N6-ADENOSINE-METHYLTRANSFERASE"/>
    <property type="match status" value="1"/>
</dbReference>
<proteinExistence type="predicted"/>
<feature type="region of interest" description="Disordered" evidence="1">
    <location>
        <begin position="42"/>
        <end position="159"/>
    </location>
</feature>
<feature type="region of interest" description="Disordered" evidence="1">
    <location>
        <begin position="1"/>
        <end position="28"/>
    </location>
</feature>
<dbReference type="Pfam" id="PF05063">
    <property type="entry name" value="MT-A70"/>
    <property type="match status" value="1"/>
</dbReference>
<comment type="caution">
    <text evidence="2">The sequence shown here is derived from an EMBL/GenBank/DDBJ whole genome shotgun (WGS) entry which is preliminary data.</text>
</comment>
<evidence type="ECO:0008006" key="4">
    <source>
        <dbReference type="Google" id="ProtNLM"/>
    </source>
</evidence>
<keyword evidence="3" id="KW-1185">Reference proteome</keyword>
<dbReference type="GO" id="GO:0036396">
    <property type="term" value="C:RNA N6-methyladenosine methyltransferase complex"/>
    <property type="evidence" value="ECO:0007669"/>
    <property type="project" value="TreeGrafter"/>
</dbReference>
<sequence>MLAADNASTPQEEQPTADSPSTNGPLNTINLSLKRIRLNEETSTTHQLIASRTDSIEQEWGPLDLTELDDSELAGEAETQSPSSKKARKESDENIDPEQDDMDDFVSAGPPKASSSAGEPSTDRKPTAFTSASTLSHKKQTSKKSSSGKGPKPTRTVNGMEDVFSHTQVRTWSEVRIKTWEHRRTNVEGFYYRFVDPTEGQQNGPWSVKSTQEFMVRLEEWKARGIRIGTSWGIFSMKVSNKAGYQCSSYYRKLLETKKLTDPAYAWEGGKLIMVSKSVGGEMAVSGLSERWDTDEVKEIEANINHWIKEYHSNPAGRPVATKAKRIESGSSIISALTANSNSSTTTTTATSRSSFITTTTSRSSTSAHFRPTIEAPRVKATTAPAVPKALSLRPGKQPIDESEMIPVVDINDKLAEYSSFMKKTSTTVTATPKVRQPISLTVAGTATSSSSSKPPARAIVPIEVRKTPITTSNVKGQTGLSLFWKNIKPVRVECPDVPKIMIPKDVEQRPTWAHRIQPVADPDATEVEGSTYMEIKDMHAFDWSSISEGFDEPVNDIQGVLADPPWNFIVEDGRNDGACRLTMSKFGDIMEKALEFMPNGIVSVWTHKAILPEVVSIMHGLGCRYVENLVWYKTALNNSDLNRASPYFRTTKEILLMFKKGDGFDIRHQRTADVIMDFEKPTSAWIKDDYTEPKPDSVFEMMEIMLPDARYIPTAGRGRLLEIWAKKSQERRTGWISVHELKTIREEEESIISTATVDAGGVAAASGAVSSEAPDPSLTTAMPVEDDIDDGSSLDEAILAEIVNDMDIDM</sequence>
<dbReference type="PANTHER" id="PTHR12829:SF8">
    <property type="entry name" value="CHROMOSOME UNDETERMINED SCAFFOLD_82, WHOLE GENOME SHOTGUN SEQUENCE"/>
    <property type="match status" value="1"/>
</dbReference>